<evidence type="ECO:0000313" key="7">
    <source>
        <dbReference type="Proteomes" id="UP001209878"/>
    </source>
</evidence>
<dbReference type="GO" id="GO:0004252">
    <property type="term" value="F:serine-type endopeptidase activity"/>
    <property type="evidence" value="ECO:0007669"/>
    <property type="project" value="InterPro"/>
</dbReference>
<dbReference type="PROSITE" id="PS00134">
    <property type="entry name" value="TRYPSIN_HIS"/>
    <property type="match status" value="1"/>
</dbReference>
<organism evidence="6 7">
    <name type="scientific">Ridgeia piscesae</name>
    <name type="common">Tubeworm</name>
    <dbReference type="NCBI Taxonomy" id="27915"/>
    <lineage>
        <taxon>Eukaryota</taxon>
        <taxon>Metazoa</taxon>
        <taxon>Spiralia</taxon>
        <taxon>Lophotrochozoa</taxon>
        <taxon>Annelida</taxon>
        <taxon>Polychaeta</taxon>
        <taxon>Sedentaria</taxon>
        <taxon>Canalipalpata</taxon>
        <taxon>Sabellida</taxon>
        <taxon>Siboglinidae</taxon>
        <taxon>Ridgeia</taxon>
    </lineage>
</organism>
<dbReference type="Gene3D" id="2.40.10.10">
    <property type="entry name" value="Trypsin-like serine proteases"/>
    <property type="match status" value="1"/>
</dbReference>
<dbReference type="SUPFAM" id="SSF49854">
    <property type="entry name" value="Spermadhesin, CUB domain"/>
    <property type="match status" value="3"/>
</dbReference>
<sequence>MAPLLRTLCGDARPRAITASGNVLFVSFLTDGTITRSGFRIRYSPVLKGCGGDAAVLSGSEGTFGVNADQYVRGMACQWMILVEPTKIIKLDFLSIDLKPGIDCDDERVRIHDGPGASAPLLGTFCGRVIPGDIISANNTLYVNFTSAYSTQRKSFAVKYTTLYFDPAPCNGSPAEMNGKSGQFWISRSQYRPNLHCDWHITVNNGSRVHVRFEQFDVTSSNNCSRDSLVVTDGVTGQQFYTLCGRDIPGDVTSSSNKLSLVFSTSDYQFSSNNGFVVSYTSRKVIPVSDECGVPAIPHQFPRIVGGSEAVEHSWPWQISLTVDTYGHNCGGSVIDKRWIVTAAHCVTIGPSQMRVVVGEHNRSKTEGTESIWAIDRIFIHPYYDVGKSHTNDIALIRLKGSIEYRREVAPLCLPKTEVLPGTQCVATGWGQTRGTGDNMLLRQVHLPIVATSTCNSYEWWDNRISDAMICAGEEDNMKDVCKVCIIYAVATHNGK</sequence>
<name>A0AAD9P1R4_RIDPI</name>
<dbReference type="FunFam" id="2.40.10.10:FF:000181">
    <property type="entry name" value="Chymotrypsinogen A"/>
    <property type="match status" value="1"/>
</dbReference>
<dbReference type="PROSITE" id="PS01180">
    <property type="entry name" value="CUB"/>
    <property type="match status" value="3"/>
</dbReference>
<gene>
    <name evidence="6" type="ORF">NP493_195g01013</name>
</gene>
<proteinExistence type="predicted"/>
<dbReference type="InterPro" id="IPR001314">
    <property type="entry name" value="Peptidase_S1A"/>
</dbReference>
<feature type="disulfide bond" evidence="3">
    <location>
        <begin position="170"/>
        <end position="197"/>
    </location>
</feature>
<dbReference type="Gene3D" id="2.60.120.290">
    <property type="entry name" value="Spermadhesin, CUB domain"/>
    <property type="match status" value="3"/>
</dbReference>
<dbReference type="PRINTS" id="PR00722">
    <property type="entry name" value="CHYMOTRYPSIN"/>
</dbReference>
<dbReference type="SUPFAM" id="SSF50494">
    <property type="entry name" value="Trypsin-like serine proteases"/>
    <property type="match status" value="1"/>
</dbReference>
<dbReference type="CDD" id="cd00041">
    <property type="entry name" value="CUB"/>
    <property type="match status" value="3"/>
</dbReference>
<evidence type="ECO:0000313" key="6">
    <source>
        <dbReference type="EMBL" id="KAK2186568.1"/>
    </source>
</evidence>
<dbReference type="InterPro" id="IPR035914">
    <property type="entry name" value="Sperma_CUB_dom_sf"/>
</dbReference>
<dbReference type="PANTHER" id="PTHR24251">
    <property type="entry name" value="OVOCHYMASE-RELATED"/>
    <property type="match status" value="1"/>
</dbReference>
<dbReference type="InterPro" id="IPR009003">
    <property type="entry name" value="Peptidase_S1_PA"/>
</dbReference>
<dbReference type="InterPro" id="IPR000859">
    <property type="entry name" value="CUB_dom"/>
</dbReference>
<dbReference type="PANTHER" id="PTHR24251:SF41">
    <property type="entry name" value="DELETED IN MALIGNANT BRAIN TUMORS 1 PROTEIN-LIKE"/>
    <property type="match status" value="1"/>
</dbReference>
<keyword evidence="1" id="KW-0677">Repeat</keyword>
<dbReference type="GO" id="GO:0006508">
    <property type="term" value="P:proteolysis"/>
    <property type="evidence" value="ECO:0007669"/>
    <property type="project" value="InterPro"/>
</dbReference>
<dbReference type="InterPro" id="IPR018114">
    <property type="entry name" value="TRYPSIN_HIS"/>
</dbReference>
<dbReference type="PROSITE" id="PS50240">
    <property type="entry name" value="TRYPSIN_DOM"/>
    <property type="match status" value="1"/>
</dbReference>
<dbReference type="InterPro" id="IPR043504">
    <property type="entry name" value="Peptidase_S1_PA_chymotrypsin"/>
</dbReference>
<dbReference type="InterPro" id="IPR001254">
    <property type="entry name" value="Trypsin_dom"/>
</dbReference>
<comment type="caution">
    <text evidence="6">The sequence shown here is derived from an EMBL/GenBank/DDBJ whole genome shotgun (WGS) entry which is preliminary data.</text>
</comment>
<dbReference type="AlphaFoldDB" id="A0AAD9P1R4"/>
<dbReference type="FunFam" id="2.60.120.290:FF:000005">
    <property type="entry name" value="Procollagen C-endopeptidase enhancer 1"/>
    <property type="match status" value="2"/>
</dbReference>
<evidence type="ECO:0000256" key="2">
    <source>
        <dbReference type="ARBA" id="ARBA00023157"/>
    </source>
</evidence>
<accession>A0AAD9P1R4</accession>
<dbReference type="CDD" id="cd00190">
    <property type="entry name" value="Tryp_SPc"/>
    <property type="match status" value="1"/>
</dbReference>
<dbReference type="Proteomes" id="UP001209878">
    <property type="component" value="Unassembled WGS sequence"/>
</dbReference>
<dbReference type="Pfam" id="PF00431">
    <property type="entry name" value="CUB"/>
    <property type="match status" value="3"/>
</dbReference>
<evidence type="ECO:0000256" key="3">
    <source>
        <dbReference type="PROSITE-ProRule" id="PRU00059"/>
    </source>
</evidence>
<dbReference type="EMBL" id="JAODUO010000195">
    <property type="protein sequence ID" value="KAK2186568.1"/>
    <property type="molecule type" value="Genomic_DNA"/>
</dbReference>
<feature type="disulfide bond" evidence="3">
    <location>
        <begin position="50"/>
        <end position="77"/>
    </location>
</feature>
<feature type="domain" description="Peptidase S1" evidence="5">
    <location>
        <begin position="304"/>
        <end position="483"/>
    </location>
</feature>
<dbReference type="SMART" id="SM00020">
    <property type="entry name" value="Tryp_SPc"/>
    <property type="match status" value="1"/>
</dbReference>
<evidence type="ECO:0000256" key="1">
    <source>
        <dbReference type="ARBA" id="ARBA00022737"/>
    </source>
</evidence>
<keyword evidence="2 3" id="KW-1015">Disulfide bond</keyword>
<dbReference type="SMART" id="SM00042">
    <property type="entry name" value="CUB"/>
    <property type="match status" value="2"/>
</dbReference>
<dbReference type="Pfam" id="PF00089">
    <property type="entry name" value="Trypsin"/>
    <property type="match status" value="1"/>
</dbReference>
<reference evidence="6" key="1">
    <citation type="journal article" date="2023" name="Mol. Biol. Evol.">
        <title>Third-Generation Sequencing Reveals the Adaptive Role of the Epigenome in Three Deep-Sea Polychaetes.</title>
        <authorList>
            <person name="Perez M."/>
            <person name="Aroh O."/>
            <person name="Sun Y."/>
            <person name="Lan Y."/>
            <person name="Juniper S.K."/>
            <person name="Young C.R."/>
            <person name="Angers B."/>
            <person name="Qian P.Y."/>
        </authorList>
    </citation>
    <scope>NUCLEOTIDE SEQUENCE</scope>
    <source>
        <strain evidence="6">R07B-5</strain>
    </source>
</reference>
<evidence type="ECO:0000259" key="5">
    <source>
        <dbReference type="PROSITE" id="PS50240"/>
    </source>
</evidence>
<feature type="domain" description="CUB" evidence="4">
    <location>
        <begin position="50"/>
        <end position="163"/>
    </location>
</feature>
<comment type="caution">
    <text evidence="3">Lacks conserved residue(s) required for the propagation of feature annotation.</text>
</comment>
<protein>
    <submittedName>
        <fullName evidence="6">Uncharacterized protein</fullName>
    </submittedName>
</protein>
<keyword evidence="7" id="KW-1185">Reference proteome</keyword>
<evidence type="ECO:0000259" key="4">
    <source>
        <dbReference type="PROSITE" id="PS01180"/>
    </source>
</evidence>
<feature type="domain" description="CUB" evidence="4">
    <location>
        <begin position="1"/>
        <end position="46"/>
    </location>
</feature>
<feature type="domain" description="CUB" evidence="4">
    <location>
        <begin position="170"/>
        <end position="283"/>
    </location>
</feature>